<sequence length="124" mass="13981">LRAPVDVSTSENFAITVYVRTLWSAHTLTSFTIIGWSRGRASLVLAHRRAKEAWRTICASRQRQTVECSRVLIQDLALHFAASVVDNGCRTHCGRCYSDYTTTKNACQCNPMICNDIIPLDYKL</sequence>
<dbReference type="Proteomes" id="UP000186922">
    <property type="component" value="Unassembled WGS sequence"/>
</dbReference>
<name>A0A1D1UYR3_RAMVA</name>
<keyword evidence="2" id="KW-1185">Reference proteome</keyword>
<evidence type="ECO:0000313" key="1">
    <source>
        <dbReference type="EMBL" id="GAU93730.1"/>
    </source>
</evidence>
<dbReference type="AlphaFoldDB" id="A0A1D1UYR3"/>
<evidence type="ECO:0000313" key="2">
    <source>
        <dbReference type="Proteomes" id="UP000186922"/>
    </source>
</evidence>
<comment type="caution">
    <text evidence="1">The sequence shown here is derived from an EMBL/GenBank/DDBJ whole genome shotgun (WGS) entry which is preliminary data.</text>
</comment>
<dbReference type="EMBL" id="BDGG01000002">
    <property type="protein sequence ID" value="GAU93730.1"/>
    <property type="molecule type" value="Genomic_DNA"/>
</dbReference>
<proteinExistence type="predicted"/>
<organism evidence="1 2">
    <name type="scientific">Ramazzottius varieornatus</name>
    <name type="common">Water bear</name>
    <name type="synonym">Tardigrade</name>
    <dbReference type="NCBI Taxonomy" id="947166"/>
    <lineage>
        <taxon>Eukaryota</taxon>
        <taxon>Metazoa</taxon>
        <taxon>Ecdysozoa</taxon>
        <taxon>Tardigrada</taxon>
        <taxon>Eutardigrada</taxon>
        <taxon>Parachela</taxon>
        <taxon>Hypsibioidea</taxon>
        <taxon>Ramazzottiidae</taxon>
        <taxon>Ramazzottius</taxon>
    </lineage>
</organism>
<protein>
    <submittedName>
        <fullName evidence="1">Uncharacterized protein</fullName>
    </submittedName>
</protein>
<feature type="non-terminal residue" evidence="1">
    <location>
        <position position="1"/>
    </location>
</feature>
<accession>A0A1D1UYR3</accession>
<gene>
    <name evidence="1" type="primary">RvY_05623-1</name>
    <name evidence="1" type="synonym">RvY_05623.1</name>
    <name evidence="1" type="ORF">RvY_05623</name>
</gene>
<reference evidence="1 2" key="1">
    <citation type="journal article" date="2016" name="Nat. Commun.">
        <title>Extremotolerant tardigrade genome and improved radiotolerance of human cultured cells by tardigrade-unique protein.</title>
        <authorList>
            <person name="Hashimoto T."/>
            <person name="Horikawa D.D."/>
            <person name="Saito Y."/>
            <person name="Kuwahara H."/>
            <person name="Kozuka-Hata H."/>
            <person name="Shin-I T."/>
            <person name="Minakuchi Y."/>
            <person name="Ohishi K."/>
            <person name="Motoyama A."/>
            <person name="Aizu T."/>
            <person name="Enomoto A."/>
            <person name="Kondo K."/>
            <person name="Tanaka S."/>
            <person name="Hara Y."/>
            <person name="Koshikawa S."/>
            <person name="Sagara H."/>
            <person name="Miura T."/>
            <person name="Yokobori S."/>
            <person name="Miyagawa K."/>
            <person name="Suzuki Y."/>
            <person name="Kubo T."/>
            <person name="Oyama M."/>
            <person name="Kohara Y."/>
            <person name="Fujiyama A."/>
            <person name="Arakawa K."/>
            <person name="Katayama T."/>
            <person name="Toyoda A."/>
            <person name="Kunieda T."/>
        </authorList>
    </citation>
    <scope>NUCLEOTIDE SEQUENCE [LARGE SCALE GENOMIC DNA]</scope>
    <source>
        <strain evidence="1 2">YOKOZUNA-1</strain>
    </source>
</reference>